<keyword evidence="3" id="KW-1185">Reference proteome</keyword>
<dbReference type="EMBL" id="CBTN010000025">
    <property type="protein sequence ID" value="CDH54842.1"/>
    <property type="molecule type" value="Genomic_DNA"/>
</dbReference>
<dbReference type="OrthoDB" id="10393141at2759"/>
<accession>A0A068RZ07</accession>
<protein>
    <submittedName>
        <fullName evidence="2">Uncharacterized protein</fullName>
    </submittedName>
</protein>
<name>A0A068RZ07_9FUNG</name>
<proteinExistence type="predicted"/>
<dbReference type="AlphaFoldDB" id="A0A068RZ07"/>
<comment type="caution">
    <text evidence="2">The sequence shown here is derived from an EMBL/GenBank/DDBJ whole genome shotgun (WGS) entry which is preliminary data.</text>
</comment>
<dbReference type="VEuPathDB" id="FungiDB:LCOR_06056.1"/>
<evidence type="ECO:0000256" key="1">
    <source>
        <dbReference type="SAM" id="MobiDB-lite"/>
    </source>
</evidence>
<evidence type="ECO:0000313" key="3">
    <source>
        <dbReference type="Proteomes" id="UP000027586"/>
    </source>
</evidence>
<feature type="region of interest" description="Disordered" evidence="1">
    <location>
        <begin position="1"/>
        <end position="20"/>
    </location>
</feature>
<reference evidence="2" key="1">
    <citation type="submission" date="2013-08" db="EMBL/GenBank/DDBJ databases">
        <title>Gene expansion shapes genome architecture in the human pathogen Lichtheimia corymbifera: an evolutionary genomics analysis in the ancient terrestrial Mucorales (Mucoromycotina).</title>
        <authorList>
            <person name="Schwartze V.U."/>
            <person name="Winter S."/>
            <person name="Shelest E."/>
            <person name="Marcet-Houben M."/>
            <person name="Horn F."/>
            <person name="Wehner S."/>
            <person name="Hoffmann K."/>
            <person name="Riege K."/>
            <person name="Sammeth M."/>
            <person name="Nowrousian M."/>
            <person name="Valiante V."/>
            <person name="Linde J."/>
            <person name="Jacobsen I.D."/>
            <person name="Marz M."/>
            <person name="Brakhage A.A."/>
            <person name="Gabaldon T."/>
            <person name="Bocker S."/>
            <person name="Voigt K."/>
        </authorList>
    </citation>
    <scope>NUCLEOTIDE SEQUENCE [LARGE SCALE GENOMIC DNA]</scope>
    <source>
        <strain evidence="2">FSU 9682</strain>
    </source>
</reference>
<evidence type="ECO:0000313" key="2">
    <source>
        <dbReference type="EMBL" id="CDH54842.1"/>
    </source>
</evidence>
<dbReference type="Proteomes" id="UP000027586">
    <property type="component" value="Unassembled WGS sequence"/>
</dbReference>
<organism evidence="2 3">
    <name type="scientific">Lichtheimia corymbifera JMRC:FSU:9682</name>
    <dbReference type="NCBI Taxonomy" id="1263082"/>
    <lineage>
        <taxon>Eukaryota</taxon>
        <taxon>Fungi</taxon>
        <taxon>Fungi incertae sedis</taxon>
        <taxon>Mucoromycota</taxon>
        <taxon>Mucoromycotina</taxon>
        <taxon>Mucoromycetes</taxon>
        <taxon>Mucorales</taxon>
        <taxon>Lichtheimiaceae</taxon>
        <taxon>Lichtheimia</taxon>
    </lineage>
</organism>
<sequence length="151" mass="17104">MELNNSHNDNARSTTEDLIRNRYQDPGVVESLNDNDELLRRMGRHVESLLCTQNVDEAFAVAKEMTFMVPASSTGALYERLVSKYNDLSDKIDNAIASMATLYNCTQKIDFISMLPFDIVCSALPILVRYLWATVSNMHVTTPTFLYVSKQ</sequence>
<feature type="compositionally biased region" description="Polar residues" evidence="1">
    <location>
        <begin position="1"/>
        <end position="13"/>
    </location>
</feature>
<gene>
    <name evidence="2" type="ORF">LCOR_06056.1</name>
</gene>